<protein>
    <submittedName>
        <fullName evidence="1">Uncharacterized protein</fullName>
    </submittedName>
</protein>
<keyword evidence="2" id="KW-1185">Reference proteome</keyword>
<dbReference type="EMBL" id="JAWQEG010005578">
    <property type="protein sequence ID" value="KAK3857561.1"/>
    <property type="molecule type" value="Genomic_DNA"/>
</dbReference>
<sequence length="124" mass="15048">MGEVADERWERGGRREMGERWKTRDGREVADEMGEVADEMGEVADERWERGGRREMGEVEDKRWERGGRREMGERWKTRDGRERWKTRDGRERWKTRDGREELRGKRKIINIHQEGKHTYTETA</sequence>
<gene>
    <name evidence="1" type="ORF">Pcinc_036189</name>
</gene>
<reference evidence="1" key="1">
    <citation type="submission" date="2023-10" db="EMBL/GenBank/DDBJ databases">
        <title>Genome assemblies of two species of porcelain crab, Petrolisthes cinctipes and Petrolisthes manimaculis (Anomura: Porcellanidae).</title>
        <authorList>
            <person name="Angst P."/>
        </authorList>
    </citation>
    <scope>NUCLEOTIDE SEQUENCE</scope>
    <source>
        <strain evidence="1">PB745_01</strain>
        <tissue evidence="1">Gill</tissue>
    </source>
</reference>
<comment type="caution">
    <text evidence="1">The sequence shown here is derived from an EMBL/GenBank/DDBJ whole genome shotgun (WGS) entry which is preliminary data.</text>
</comment>
<name>A0AAE1EPM0_PETCI</name>
<evidence type="ECO:0000313" key="2">
    <source>
        <dbReference type="Proteomes" id="UP001286313"/>
    </source>
</evidence>
<dbReference type="Proteomes" id="UP001286313">
    <property type="component" value="Unassembled WGS sequence"/>
</dbReference>
<proteinExistence type="predicted"/>
<dbReference type="AlphaFoldDB" id="A0AAE1EPM0"/>
<organism evidence="1 2">
    <name type="scientific">Petrolisthes cinctipes</name>
    <name type="common">Flat porcelain crab</name>
    <dbReference type="NCBI Taxonomy" id="88211"/>
    <lineage>
        <taxon>Eukaryota</taxon>
        <taxon>Metazoa</taxon>
        <taxon>Ecdysozoa</taxon>
        <taxon>Arthropoda</taxon>
        <taxon>Crustacea</taxon>
        <taxon>Multicrustacea</taxon>
        <taxon>Malacostraca</taxon>
        <taxon>Eumalacostraca</taxon>
        <taxon>Eucarida</taxon>
        <taxon>Decapoda</taxon>
        <taxon>Pleocyemata</taxon>
        <taxon>Anomura</taxon>
        <taxon>Galatheoidea</taxon>
        <taxon>Porcellanidae</taxon>
        <taxon>Petrolisthes</taxon>
    </lineage>
</organism>
<evidence type="ECO:0000313" key="1">
    <source>
        <dbReference type="EMBL" id="KAK3857561.1"/>
    </source>
</evidence>
<accession>A0AAE1EPM0</accession>